<accession>A0A239NS46</accession>
<dbReference type="SUPFAM" id="SSF50118">
    <property type="entry name" value="Cell growth inhibitor/plasmid maintenance toxic component"/>
    <property type="match status" value="1"/>
</dbReference>
<protein>
    <recommendedName>
        <fullName evidence="1">BAH domain-containing protein</fullName>
    </recommendedName>
</protein>
<gene>
    <name evidence="2" type="ORF">SAMN05216276_106736</name>
</gene>
<dbReference type="Pfam" id="PF08940">
    <property type="entry name" value="DUF1918"/>
    <property type="match status" value="1"/>
</dbReference>
<dbReference type="AlphaFoldDB" id="A0A239NS46"/>
<evidence type="ECO:0000313" key="2">
    <source>
        <dbReference type="EMBL" id="SNT57686.1"/>
    </source>
</evidence>
<dbReference type="PROSITE" id="PS51038">
    <property type="entry name" value="BAH"/>
    <property type="match status" value="1"/>
</dbReference>
<dbReference type="InterPro" id="IPR015035">
    <property type="entry name" value="DUF1918"/>
</dbReference>
<evidence type="ECO:0000259" key="1">
    <source>
        <dbReference type="PROSITE" id="PS51038"/>
    </source>
</evidence>
<name>A0A239NS46_9ACTN</name>
<dbReference type="Gene3D" id="2.30.30.440">
    <property type="entry name" value="Domain of unknown function DUF1918"/>
    <property type="match status" value="1"/>
</dbReference>
<dbReference type="InterPro" id="IPR001025">
    <property type="entry name" value="BAH_dom"/>
</dbReference>
<sequence length="71" mass="7961">MKAAVGDELVIESAHEGEARRIGVIVELRNEDGSPPYVVRWLHVEQETLVFPGPDAHVMPKKQEARLTTEQ</sequence>
<dbReference type="RefSeq" id="WP_089212488.1">
    <property type="nucleotide sequence ID" value="NZ_FZOD01000067.1"/>
</dbReference>
<dbReference type="Proteomes" id="UP000198282">
    <property type="component" value="Unassembled WGS sequence"/>
</dbReference>
<keyword evidence="3" id="KW-1185">Reference proteome</keyword>
<dbReference type="GO" id="GO:0003682">
    <property type="term" value="F:chromatin binding"/>
    <property type="evidence" value="ECO:0007669"/>
    <property type="project" value="InterPro"/>
</dbReference>
<evidence type="ECO:0000313" key="3">
    <source>
        <dbReference type="Proteomes" id="UP000198282"/>
    </source>
</evidence>
<dbReference type="EMBL" id="FZOD01000067">
    <property type="protein sequence ID" value="SNT57686.1"/>
    <property type="molecule type" value="Genomic_DNA"/>
</dbReference>
<organism evidence="2 3">
    <name type="scientific">Streptosporangium subroseum</name>
    <dbReference type="NCBI Taxonomy" id="106412"/>
    <lineage>
        <taxon>Bacteria</taxon>
        <taxon>Bacillati</taxon>
        <taxon>Actinomycetota</taxon>
        <taxon>Actinomycetes</taxon>
        <taxon>Streptosporangiales</taxon>
        <taxon>Streptosporangiaceae</taxon>
        <taxon>Streptosporangium</taxon>
    </lineage>
</organism>
<proteinExistence type="predicted"/>
<reference evidence="2 3" key="1">
    <citation type="submission" date="2017-06" db="EMBL/GenBank/DDBJ databases">
        <authorList>
            <person name="Kim H.J."/>
            <person name="Triplett B.A."/>
        </authorList>
    </citation>
    <scope>NUCLEOTIDE SEQUENCE [LARGE SCALE GENOMIC DNA]</scope>
    <source>
        <strain evidence="2 3">CGMCC 4.2132</strain>
    </source>
</reference>
<feature type="domain" description="BAH" evidence="1">
    <location>
        <begin position="1"/>
        <end position="71"/>
    </location>
</feature>
<dbReference type="OrthoDB" id="4828144at2"/>